<dbReference type="CDD" id="cd02685">
    <property type="entry name" value="MIT_C"/>
    <property type="match status" value="1"/>
</dbReference>
<dbReference type="Pfam" id="PF16565">
    <property type="entry name" value="MIT_C"/>
    <property type="match status" value="1"/>
</dbReference>
<evidence type="ECO:0000313" key="2">
    <source>
        <dbReference type="EMBL" id="EWC41273.1"/>
    </source>
</evidence>
<comment type="caution">
    <text evidence="2">The sequence shown here is derived from an EMBL/GenBank/DDBJ whole genome shotgun (WGS) entry which is preliminary data.</text>
</comment>
<reference evidence="2 3" key="1">
    <citation type="journal article" date="2013" name="Genome Announc.">
        <title>Draft Genome of the Nitrogen-Fixing Bacterium Pseudomonas stutzeri Strain KOS6 Isolated from Industrial Hydrocarbon Sludge.</title>
        <authorList>
            <person name="Grigoryeva T.V."/>
            <person name="Laikov A.V."/>
            <person name="Naumova R.P."/>
            <person name="Manolov A.I."/>
            <person name="Larin A.K."/>
            <person name="Karpova I.Y."/>
            <person name="Semashko T.A."/>
            <person name="Alexeev D.G."/>
            <person name="Kostryukova E.S."/>
            <person name="Muller R."/>
            <person name="Govorun V.M."/>
        </authorList>
    </citation>
    <scope>NUCLEOTIDE SEQUENCE [LARGE SCALE GENOMIC DNA]</scope>
    <source>
        <strain evidence="2 3">KOS6</strain>
    </source>
</reference>
<dbReference type="AlphaFoldDB" id="A0A061JRK8"/>
<evidence type="ECO:0000313" key="3">
    <source>
        <dbReference type="Proteomes" id="UP000026923"/>
    </source>
</evidence>
<dbReference type="Proteomes" id="UP000026923">
    <property type="component" value="Unassembled WGS sequence"/>
</dbReference>
<dbReference type="RefSeq" id="WP_003294210.1">
    <property type="nucleotide sequence ID" value="NZ_KK020677.1"/>
</dbReference>
<proteinExistence type="predicted"/>
<dbReference type="eggNOG" id="COG4930">
    <property type="taxonomic scope" value="Bacteria"/>
</dbReference>
<protein>
    <recommendedName>
        <fullName evidence="1">MITD1 C-terminal phospholipase D-like domain-containing protein</fullName>
    </recommendedName>
</protein>
<feature type="domain" description="MITD1 C-terminal phospholipase D-like" evidence="1">
    <location>
        <begin position="11"/>
        <end position="157"/>
    </location>
</feature>
<gene>
    <name evidence="2" type="ORF">B597_011065</name>
</gene>
<dbReference type="InterPro" id="IPR032341">
    <property type="entry name" value="MITD1_C"/>
</dbReference>
<dbReference type="InterPro" id="IPR038113">
    <property type="entry name" value="MITD1_C_sf"/>
</dbReference>
<evidence type="ECO:0000259" key="1">
    <source>
        <dbReference type="Pfam" id="PF16565"/>
    </source>
</evidence>
<organism evidence="2 3">
    <name type="scientific">Stutzerimonas stutzeri KOS6</name>
    <dbReference type="NCBI Taxonomy" id="1218352"/>
    <lineage>
        <taxon>Bacteria</taxon>
        <taxon>Pseudomonadati</taxon>
        <taxon>Pseudomonadota</taxon>
        <taxon>Gammaproteobacteria</taxon>
        <taxon>Pseudomonadales</taxon>
        <taxon>Pseudomonadaceae</taxon>
        <taxon>Stutzerimonas</taxon>
    </lineage>
</organism>
<dbReference type="EMBL" id="AMCZ02000012">
    <property type="protein sequence ID" value="EWC41273.1"/>
    <property type="molecule type" value="Genomic_DNA"/>
</dbReference>
<dbReference type="HOGENOM" id="CLU_1609406_0_0_6"/>
<name>A0A061JRK8_STUST</name>
<sequence>MHLTFQENQKGLSFDTLLGPYLKDATAITVTDPYIRLFYQMRNFMEFLETVVKHKAPDEEVSVHLVTTEDEFKGEQQKENFEKMKESASSVGVNFTWELDSTGTIHARHIVTDHGWKISLDRGLDIFQRYELNDAFTFANRLQQYRPCKAFEVTFIKQKPNRAEG</sequence>
<dbReference type="Gene3D" id="3.30.870.30">
    <property type="entry name" value="MITD, C-terminal phospholipase D-like domain"/>
    <property type="match status" value="1"/>
</dbReference>
<accession>A0A061JRK8</accession>